<proteinExistence type="predicted"/>
<keyword evidence="3" id="KW-1185">Reference proteome</keyword>
<dbReference type="Proteomes" id="UP000222295">
    <property type="component" value="Segment"/>
</dbReference>
<evidence type="ECO:0000313" key="2">
    <source>
        <dbReference type="EMBL" id="BAX03453.1"/>
    </source>
</evidence>
<feature type="compositionally biased region" description="Basic and acidic residues" evidence="1">
    <location>
        <begin position="104"/>
        <end position="115"/>
    </location>
</feature>
<dbReference type="RefSeq" id="YP_010088176.1">
    <property type="nucleotide sequence ID" value="NC_055706.1"/>
</dbReference>
<protein>
    <submittedName>
        <fullName evidence="2">Solute carrier families 5 and 6-like protein</fullName>
    </submittedName>
</protein>
<accession>A0A1V1G1W6</accession>
<dbReference type="EMBL" id="AP017903">
    <property type="protein sequence ID" value="BAX03453.1"/>
    <property type="molecule type" value="Genomic_DNA"/>
</dbReference>
<evidence type="ECO:0000313" key="3">
    <source>
        <dbReference type="Proteomes" id="UP000222295"/>
    </source>
</evidence>
<name>A0A1V1G1W6_9CAUD</name>
<reference evidence="2 3" key="1">
    <citation type="journal article" date="2017" name="Microbes Environ.">
        <title>Discovery and Complete Genome Sequence of a Bacteriophage from an Obligate Intracellular Symbiont of a Cellulolytic Protist in the Termite Gut.</title>
        <authorList>
            <person name="Pramono A.K."/>
            <person name="Kuwahara H."/>
            <person name="Itoh T."/>
            <person name="Toyoda A."/>
            <person name="Yamada A."/>
            <person name="Hongoh Y."/>
        </authorList>
    </citation>
    <scope>NUCLEOTIDE SEQUENCE [LARGE SCALE GENOMIC DNA]</scope>
    <source>
        <strain evidence="2">ProJPt-Bp1</strain>
    </source>
</reference>
<sequence>MKRIFVQDDAKDLIKKNGIYTVYTDRKLAAVLLVHAASGSADPPQIIQYLIDESVNPVTAKRRYVDQNGNWTEWTNYSFAVVPPPPPPPPGKKETKRIPISNGHKGDKVKGKPVQ</sequence>
<dbReference type="KEGG" id="vg:65105610"/>
<organism evidence="2 3">
    <name type="scientific">Azobacteroides phage ProJPt-Bp1</name>
    <dbReference type="NCBI Taxonomy" id="1920526"/>
    <lineage>
        <taxon>Viruses</taxon>
        <taxon>Duplodnaviria</taxon>
        <taxon>Heunggongvirae</taxon>
        <taxon>Uroviricota</taxon>
        <taxon>Caudoviricetes</taxon>
        <taxon>Crassvirales</taxon>
        <taxon>Suoliviridae</taxon>
        <taxon>Dechshavirus</taxon>
        <taxon>Dechshavirus japanensis</taxon>
    </lineage>
</organism>
<evidence type="ECO:0000256" key="1">
    <source>
        <dbReference type="SAM" id="MobiDB-lite"/>
    </source>
</evidence>
<dbReference type="GeneID" id="65105610"/>
<feature type="region of interest" description="Disordered" evidence="1">
    <location>
        <begin position="82"/>
        <end position="115"/>
    </location>
</feature>